<comment type="cofactor">
    <cofactor evidence="2">
        <name>Co(2+)</name>
        <dbReference type="ChEBI" id="CHEBI:48828"/>
    </cofactor>
</comment>
<keyword evidence="4" id="KW-0520">NAD</keyword>
<reference evidence="9" key="1">
    <citation type="submission" date="2018-01" db="EMBL/GenBank/DDBJ databases">
        <authorList>
            <consortium name="Urmite Genomes"/>
        </authorList>
    </citation>
    <scope>NUCLEOTIDE SEQUENCE [LARGE SCALE GENOMIC DNA]</scope>
    <source>
        <strain evidence="9">AFP003</strain>
    </source>
</reference>
<dbReference type="PIRSF" id="PIRSF001455">
    <property type="entry name" value="DHQ_synth"/>
    <property type="match status" value="1"/>
</dbReference>
<dbReference type="InterPro" id="IPR056179">
    <property type="entry name" value="DHQS_C"/>
</dbReference>
<keyword evidence="10" id="KW-1185">Reference proteome</keyword>
<proteinExistence type="predicted"/>
<dbReference type="InterPro" id="IPR050071">
    <property type="entry name" value="Dehydroquinate_synthase"/>
</dbReference>
<dbReference type="Proteomes" id="UP000236318">
    <property type="component" value="Unassembled WGS sequence"/>
</dbReference>
<dbReference type="GO" id="GO:0003856">
    <property type="term" value="F:3-dehydroquinate synthase activity"/>
    <property type="evidence" value="ECO:0007669"/>
    <property type="project" value="TreeGrafter"/>
</dbReference>
<feature type="domain" description="3-dehydroquinate synthase C-terminal" evidence="8">
    <location>
        <begin position="177"/>
        <end position="318"/>
    </location>
</feature>
<name>A0A2K4YA23_9MYCO</name>
<dbReference type="PANTHER" id="PTHR43622:SF1">
    <property type="entry name" value="3-DEHYDROQUINATE SYNTHASE"/>
    <property type="match status" value="1"/>
</dbReference>
<gene>
    <name evidence="9" type="ORF">MAAFP003_2261</name>
</gene>
<keyword evidence="6" id="KW-0170">Cobalt</keyword>
<dbReference type="SUPFAM" id="SSF56796">
    <property type="entry name" value="Dehydroquinate synthase-like"/>
    <property type="match status" value="1"/>
</dbReference>
<dbReference type="Pfam" id="PF01761">
    <property type="entry name" value="DHQ_synthase"/>
    <property type="match status" value="1"/>
</dbReference>
<feature type="non-terminal residue" evidence="9">
    <location>
        <position position="1"/>
    </location>
</feature>
<evidence type="ECO:0000256" key="1">
    <source>
        <dbReference type="ARBA" id="ARBA00001911"/>
    </source>
</evidence>
<comment type="cofactor">
    <cofactor evidence="1">
        <name>NAD(+)</name>
        <dbReference type="ChEBI" id="CHEBI:57540"/>
    </cofactor>
</comment>
<comment type="caution">
    <text evidence="9">The sequence shown here is derived from an EMBL/GenBank/DDBJ whole genome shotgun (WGS) entry which is preliminary data.</text>
</comment>
<evidence type="ECO:0000313" key="9">
    <source>
        <dbReference type="EMBL" id="SOX53587.1"/>
    </source>
</evidence>
<dbReference type="PANTHER" id="PTHR43622">
    <property type="entry name" value="3-DEHYDROQUINATE SYNTHASE"/>
    <property type="match status" value="1"/>
</dbReference>
<dbReference type="Pfam" id="PF24621">
    <property type="entry name" value="DHQS_C"/>
    <property type="match status" value="1"/>
</dbReference>
<evidence type="ECO:0000256" key="3">
    <source>
        <dbReference type="ARBA" id="ARBA00022723"/>
    </source>
</evidence>
<dbReference type="GO" id="GO:0046872">
    <property type="term" value="F:metal ion binding"/>
    <property type="evidence" value="ECO:0007669"/>
    <property type="project" value="UniProtKB-KW"/>
</dbReference>
<dbReference type="Gene3D" id="1.20.1090.10">
    <property type="entry name" value="Dehydroquinate synthase-like - alpha domain"/>
    <property type="match status" value="1"/>
</dbReference>
<evidence type="ECO:0000256" key="6">
    <source>
        <dbReference type="ARBA" id="ARBA00023285"/>
    </source>
</evidence>
<keyword evidence="3" id="KW-0479">Metal-binding</keyword>
<evidence type="ECO:0000259" key="7">
    <source>
        <dbReference type="Pfam" id="PF01761"/>
    </source>
</evidence>
<dbReference type="InterPro" id="IPR030963">
    <property type="entry name" value="DHQ_synth_fam"/>
</dbReference>
<dbReference type="Gene3D" id="3.40.50.1970">
    <property type="match status" value="1"/>
</dbReference>
<evidence type="ECO:0000256" key="2">
    <source>
        <dbReference type="ARBA" id="ARBA00001941"/>
    </source>
</evidence>
<evidence type="ECO:0000256" key="5">
    <source>
        <dbReference type="ARBA" id="ARBA00023239"/>
    </source>
</evidence>
<accession>A0A2K4YA23</accession>
<feature type="domain" description="3-dehydroquinate synthase N-terminal" evidence="7">
    <location>
        <begin position="66"/>
        <end position="174"/>
    </location>
</feature>
<dbReference type="AlphaFoldDB" id="A0A2K4YA23"/>
<organism evidence="9 10">
    <name type="scientific">Mycobacterium ahvazicum</name>
    <dbReference type="NCBI Taxonomy" id="1964395"/>
    <lineage>
        <taxon>Bacteria</taxon>
        <taxon>Bacillati</taxon>
        <taxon>Actinomycetota</taxon>
        <taxon>Actinomycetes</taxon>
        <taxon>Mycobacteriales</taxon>
        <taxon>Mycobacteriaceae</taxon>
        <taxon>Mycobacterium</taxon>
        <taxon>Mycobacterium simiae complex</taxon>
    </lineage>
</organism>
<dbReference type="GO" id="GO:0009073">
    <property type="term" value="P:aromatic amino acid family biosynthetic process"/>
    <property type="evidence" value="ECO:0007669"/>
    <property type="project" value="InterPro"/>
</dbReference>
<evidence type="ECO:0000259" key="8">
    <source>
        <dbReference type="Pfam" id="PF24621"/>
    </source>
</evidence>
<dbReference type="CDD" id="cd08195">
    <property type="entry name" value="DHQS"/>
    <property type="match status" value="1"/>
</dbReference>
<dbReference type="InterPro" id="IPR030960">
    <property type="entry name" value="DHQS/DOIS_N"/>
</dbReference>
<protein>
    <submittedName>
        <fullName evidence="9">3-dehydroquinate synthase</fullName>
    </submittedName>
</protein>
<keyword evidence="5" id="KW-0456">Lyase</keyword>
<sequence>VPVTQDRMIIKSEQGDYPVDFVGDVTQVAALVDAGPETFVIIDEVLIEIYGEALNGLLQYPTYRATADEETKTLTGVGHFIDWLLENKATRSARIVAIGGGVIQDVATFAAHVYYRGVSWTNVPTTLLSQADSCIGAKSSINVLPLKNQLGVFHSPSHVVICSEFLASLPQVELDSGYGEIYKLALTNDGAFFGDLVEALQDGGHRNPRLLEMIRKSLESKRLVIEQDEHESDLRRVLNYGHSFGHALEALTHNEVPHGIAVMWGMDLINFLGMRWGLTNPQTAARVRTALAANTDYTISAIPSAQELVDTLKRDKKVRNGVMYFSILHDEGDLRIVAKPLDEALVAEVAEYLDDEPLFAAR</sequence>
<evidence type="ECO:0000313" key="10">
    <source>
        <dbReference type="Proteomes" id="UP000236318"/>
    </source>
</evidence>
<dbReference type="EMBL" id="FXEG02000002">
    <property type="protein sequence ID" value="SOX53587.1"/>
    <property type="molecule type" value="Genomic_DNA"/>
</dbReference>
<evidence type="ECO:0000256" key="4">
    <source>
        <dbReference type="ARBA" id="ARBA00023027"/>
    </source>
</evidence>